<sequence>MAADAPHTSGRSRASGTSGASRVSGAASRGGARRTDSKRTPIRLDGSLAPLLPLLDGDAAYSSLVSGAAHSLNQGVSDGDSIVVDVPEGLRPAIAAARATAGQVVLVVPSGRDAEDAAGAIRSWCDGNPRDVAVLDAWETLPHERLSPRADTVAQRMAVFYRLAHPQAGDTLFTPIRILVMPVRSLIQPIVAGIEDVEPLVFRQGDELGFDAAEKRLVENAYTRTDLVMDRGEFAVRGGIIDVFPPTAPHPVRIEFFGDDIDSIREFHASDQRTFGGDVPVIWATPCRELPLTDAVRTRARSLVGKIDNADDMLESIANAVPVEGMESLIPALVDDLRPVSRLFSDDCTVMLSDPERLRRAADDLARTSGEFLAASWHVAAEGTGAGAPITFDAASFLDYDDAVAGITTADGSAADTSAEGSSASSDARTVTGRSARRQVWELSDFGTSAPAAALDTPGHVTLDATPAQQFRGEEQRVVDGVRALVDRRMKVVVTAAAQGTLSRLKRALTEAIVTGVDYVPSRAVDGFIDEAAGLAVLTERDITGRNSAAGVQRTPSRRRKAIDLMELKDGDYVVHEQHGIGRFKGLMKRAIGSGAAKSEREYLVIEYAPSRRGAPADKLYIPTDQLDQISKYIGSDEPKLNKLGGSDWAATKARARKHVKEIADDLVKLYSARQSTPGFAFSPDTPWQRELEDAFPYQETPDQLRTIDEVKADMEKPVPMDRLICGDVGFGKTEIAVRAAFKAVQDGKQVAVLVPTTLLVQQHYETFTQRYEGFPVEVAQMSRFQTAKEIKQTAEGLAKGTVDIVIGTHKLLNPAIKFKDLGLVIIDEEQRFGVEHKETLKALRTNVDVLSLSATPIPRTLEMAVTGIREMSTLATPPEDRLPVLTYVGRYEDAQVAAAIKRELLRGGQVFYVHNRVQDISKVAAHIAELVPDAHIGIAHGKMGEKQLDSVIRDFWHRDIDVLVCTTIIETGLDISNANTLIVDRADRFGLSQLHQLRGRVGRGRERAYAYFLYDPERPMTQTAHDRLATIAQNTSLGSGYDVAMKDLEIRGTGNLLGGEQSGHIEGVGFDLYVRMVSEAVENYKEPQKQEEPNVTIDLPVEASIPVDYISSDKLRLDAYREIAEARTEDDFREIREELRDRYGALPESLDGLFAVAQLRNRARSLGITDIIAQGRSVRVVGFDPRDSVLMRMIRIYHGTQYRPVTHTLIIPAPFQGSLGSKPMTTPEVLAWADQLLDDLTWRPQPRA</sequence>
<dbReference type="PANTHER" id="PTHR47964:SF1">
    <property type="entry name" value="ATP-DEPENDENT DNA HELICASE HOMOLOG RECG, CHLOROPLASTIC"/>
    <property type="match status" value="1"/>
</dbReference>
<dbReference type="GO" id="GO:0005524">
    <property type="term" value="F:ATP binding"/>
    <property type="evidence" value="ECO:0007669"/>
    <property type="project" value="UniProtKB-UniRule"/>
</dbReference>
<dbReference type="SMART" id="SM01058">
    <property type="entry name" value="CarD_TRCF"/>
    <property type="match status" value="1"/>
</dbReference>
<dbReference type="FunFam" id="3.40.50.300:FF:000546">
    <property type="entry name" value="Transcription-repair-coupling factor"/>
    <property type="match status" value="1"/>
</dbReference>
<dbReference type="Pfam" id="PF00271">
    <property type="entry name" value="Helicase_C"/>
    <property type="match status" value="1"/>
</dbReference>
<dbReference type="Gene3D" id="3.90.1150.50">
    <property type="entry name" value="Transcription-repair-coupling factor, D7 domain"/>
    <property type="match status" value="1"/>
</dbReference>
<evidence type="ECO:0000259" key="16">
    <source>
        <dbReference type="PROSITE" id="PS51194"/>
    </source>
</evidence>
<dbReference type="Pfam" id="PF00270">
    <property type="entry name" value="DEAD"/>
    <property type="match status" value="1"/>
</dbReference>
<dbReference type="InterPro" id="IPR047112">
    <property type="entry name" value="RecG/Mfd"/>
</dbReference>
<dbReference type="Pfam" id="PF03461">
    <property type="entry name" value="TRCF"/>
    <property type="match status" value="1"/>
</dbReference>
<evidence type="ECO:0000256" key="8">
    <source>
        <dbReference type="ARBA" id="ARBA00023125"/>
    </source>
</evidence>
<feature type="domain" description="Helicase ATP-binding" evidence="15">
    <location>
        <begin position="714"/>
        <end position="875"/>
    </location>
</feature>
<comment type="subcellular location">
    <subcellularLocation>
        <location evidence="1 13">Cytoplasm</location>
    </subcellularLocation>
</comment>
<dbReference type="GO" id="GO:0005737">
    <property type="term" value="C:cytoplasm"/>
    <property type="evidence" value="ECO:0007669"/>
    <property type="project" value="UniProtKB-SubCell"/>
</dbReference>
<comment type="function">
    <text evidence="13">Couples transcription and DNA repair by recognizing RNA polymerase (RNAP) stalled at DNA lesions. Mediates ATP-dependent release of RNAP and its truncated transcript from the DNA, and recruitment of nucleotide excision repair machinery to the damaged site.</text>
</comment>
<name>A0A261EYM8_9BIFI</name>
<dbReference type="Pfam" id="PF17757">
    <property type="entry name" value="UvrB_inter"/>
    <property type="match status" value="1"/>
</dbReference>
<evidence type="ECO:0000256" key="13">
    <source>
        <dbReference type="HAMAP-Rule" id="MF_00969"/>
    </source>
</evidence>
<dbReference type="InterPro" id="IPR014001">
    <property type="entry name" value="Helicase_ATP-bd"/>
</dbReference>
<evidence type="ECO:0000256" key="4">
    <source>
        <dbReference type="ARBA" id="ARBA00022763"/>
    </source>
</evidence>
<dbReference type="PROSITE" id="PS51194">
    <property type="entry name" value="HELICASE_CTER"/>
    <property type="match status" value="1"/>
</dbReference>
<evidence type="ECO:0000256" key="9">
    <source>
        <dbReference type="ARBA" id="ARBA00023204"/>
    </source>
</evidence>
<keyword evidence="5 13" id="KW-0378">Hydrolase</keyword>
<evidence type="ECO:0000256" key="11">
    <source>
        <dbReference type="ARBA" id="ARBA00061399"/>
    </source>
</evidence>
<keyword evidence="2 13" id="KW-0963">Cytoplasm</keyword>
<comment type="similarity">
    <text evidence="11 13">In the C-terminal section; belongs to the helicase family. RecG subfamily.</text>
</comment>
<dbReference type="OrthoDB" id="9804325at2"/>
<dbReference type="InterPro" id="IPR027417">
    <property type="entry name" value="P-loop_NTPase"/>
</dbReference>
<dbReference type="EMBL" id="MWWQ01000006">
    <property type="protein sequence ID" value="OZG51945.1"/>
    <property type="molecule type" value="Genomic_DNA"/>
</dbReference>
<feature type="domain" description="Helicase C-terminal" evidence="16">
    <location>
        <begin position="900"/>
        <end position="1050"/>
    </location>
</feature>
<evidence type="ECO:0000256" key="12">
    <source>
        <dbReference type="ARBA" id="ARBA00070128"/>
    </source>
</evidence>
<dbReference type="Proteomes" id="UP000216454">
    <property type="component" value="Unassembled WGS sequence"/>
</dbReference>
<dbReference type="EC" id="3.6.4.-" evidence="13"/>
<dbReference type="InterPro" id="IPR003711">
    <property type="entry name" value="CarD-like/TRCF_RID"/>
</dbReference>
<evidence type="ECO:0000256" key="5">
    <source>
        <dbReference type="ARBA" id="ARBA00022801"/>
    </source>
</evidence>
<dbReference type="FunFam" id="3.40.50.300:FF:000300">
    <property type="entry name" value="Transcription-repair-coupling factor"/>
    <property type="match status" value="1"/>
</dbReference>
<dbReference type="Pfam" id="PF02559">
    <property type="entry name" value="CarD_TRCF_RID"/>
    <property type="match status" value="1"/>
</dbReference>
<dbReference type="GO" id="GO:0016787">
    <property type="term" value="F:hydrolase activity"/>
    <property type="evidence" value="ECO:0007669"/>
    <property type="project" value="UniProtKB-KW"/>
</dbReference>
<dbReference type="InterPro" id="IPR001650">
    <property type="entry name" value="Helicase_C-like"/>
</dbReference>
<comment type="caution">
    <text evidence="17">The sequence shown here is derived from an EMBL/GenBank/DDBJ whole genome shotgun (WGS) entry which is preliminary data.</text>
</comment>
<organism evidence="17 18">
    <name type="scientific">Pseudoscardovia suis</name>
    <dbReference type="NCBI Taxonomy" id="987063"/>
    <lineage>
        <taxon>Bacteria</taxon>
        <taxon>Bacillati</taxon>
        <taxon>Actinomycetota</taxon>
        <taxon>Actinomycetes</taxon>
        <taxon>Bifidobacteriales</taxon>
        <taxon>Bifidobacteriaceae</taxon>
        <taxon>Pseudoscardovia</taxon>
    </lineage>
</organism>
<dbReference type="SUPFAM" id="SSF52540">
    <property type="entry name" value="P-loop containing nucleoside triphosphate hydrolases"/>
    <property type="match status" value="3"/>
</dbReference>
<evidence type="ECO:0000256" key="6">
    <source>
        <dbReference type="ARBA" id="ARBA00022806"/>
    </source>
</evidence>
<feature type="compositionally biased region" description="Low complexity" evidence="14">
    <location>
        <begin position="412"/>
        <end position="428"/>
    </location>
</feature>
<dbReference type="SMART" id="SM00982">
    <property type="entry name" value="TRCF"/>
    <property type="match status" value="1"/>
</dbReference>
<dbReference type="PROSITE" id="PS51192">
    <property type="entry name" value="HELICASE_ATP_BIND_1"/>
    <property type="match status" value="1"/>
</dbReference>
<dbReference type="InterPro" id="IPR005118">
    <property type="entry name" value="TRCF_C"/>
</dbReference>
<dbReference type="GO" id="GO:0003684">
    <property type="term" value="F:damaged DNA binding"/>
    <property type="evidence" value="ECO:0007669"/>
    <property type="project" value="InterPro"/>
</dbReference>
<dbReference type="GO" id="GO:0006355">
    <property type="term" value="P:regulation of DNA-templated transcription"/>
    <property type="evidence" value="ECO:0007669"/>
    <property type="project" value="UniProtKB-UniRule"/>
</dbReference>
<evidence type="ECO:0000256" key="2">
    <source>
        <dbReference type="ARBA" id="ARBA00022490"/>
    </source>
</evidence>
<dbReference type="Gene3D" id="3.40.50.300">
    <property type="entry name" value="P-loop containing nucleotide triphosphate hydrolases"/>
    <property type="match status" value="2"/>
</dbReference>
<protein>
    <recommendedName>
        <fullName evidence="12 13">Transcription-repair-coupling factor</fullName>
        <shortName evidence="13">TRCF</shortName>
        <ecNumber evidence="13">3.6.4.-</ecNumber>
    </recommendedName>
</protein>
<keyword evidence="7 13" id="KW-0067">ATP-binding</keyword>
<dbReference type="Gene3D" id="3.40.50.11180">
    <property type="match status" value="1"/>
</dbReference>
<dbReference type="GO" id="GO:0003678">
    <property type="term" value="F:DNA helicase activity"/>
    <property type="evidence" value="ECO:0007669"/>
    <property type="project" value="TreeGrafter"/>
</dbReference>
<dbReference type="AlphaFoldDB" id="A0A261EYM8"/>
<feature type="region of interest" description="Disordered" evidence="14">
    <location>
        <begin position="1"/>
        <end position="43"/>
    </location>
</feature>
<gene>
    <name evidence="13" type="primary">mfd</name>
    <name evidence="17" type="ORF">PSSU_0728</name>
</gene>
<dbReference type="InterPro" id="IPR011545">
    <property type="entry name" value="DEAD/DEAH_box_helicase_dom"/>
</dbReference>
<dbReference type="SMART" id="SM00487">
    <property type="entry name" value="DEXDc"/>
    <property type="match status" value="1"/>
</dbReference>
<dbReference type="InterPro" id="IPR004576">
    <property type="entry name" value="Mfd"/>
</dbReference>
<keyword evidence="4 13" id="KW-0227">DNA damage</keyword>
<keyword evidence="8 13" id="KW-0238">DNA-binding</keyword>
<evidence type="ECO:0000313" key="17">
    <source>
        <dbReference type="EMBL" id="OZG51945.1"/>
    </source>
</evidence>
<keyword evidence="3 13" id="KW-0547">Nucleotide-binding</keyword>
<dbReference type="SMART" id="SM00490">
    <property type="entry name" value="HELICc"/>
    <property type="match status" value="1"/>
</dbReference>
<keyword evidence="6" id="KW-0347">Helicase</keyword>
<dbReference type="InterPro" id="IPR041471">
    <property type="entry name" value="UvrB_inter"/>
</dbReference>
<feature type="compositionally biased region" description="Low complexity" evidence="14">
    <location>
        <begin position="8"/>
        <end position="30"/>
    </location>
</feature>
<dbReference type="NCBIfam" id="TIGR00580">
    <property type="entry name" value="mfd"/>
    <property type="match status" value="1"/>
</dbReference>
<keyword evidence="18" id="KW-1185">Reference proteome</keyword>
<evidence type="ECO:0000256" key="14">
    <source>
        <dbReference type="SAM" id="MobiDB-lite"/>
    </source>
</evidence>
<comment type="similarity">
    <text evidence="10 13">In the N-terminal section; belongs to the UvrB family.</text>
</comment>
<dbReference type="PANTHER" id="PTHR47964">
    <property type="entry name" value="ATP-DEPENDENT DNA HELICASE HOMOLOG RECG, CHLOROPLASTIC"/>
    <property type="match status" value="1"/>
</dbReference>
<reference evidence="17 18" key="1">
    <citation type="journal article" date="2017" name="BMC Genomics">
        <title>Comparative genomic and phylogenomic analyses of the Bifidobacteriaceae family.</title>
        <authorList>
            <person name="Lugli G.A."/>
            <person name="Milani C."/>
            <person name="Turroni F."/>
            <person name="Duranti S."/>
            <person name="Mancabelli L."/>
            <person name="Mangifesta M."/>
            <person name="Ferrario C."/>
            <person name="Modesto M."/>
            <person name="Mattarelli P."/>
            <person name="Jiri K."/>
            <person name="van Sinderen D."/>
            <person name="Ventura M."/>
        </authorList>
    </citation>
    <scope>NUCLEOTIDE SEQUENCE [LARGE SCALE GENOMIC DNA]</scope>
    <source>
        <strain evidence="17 18">DSM 24744</strain>
    </source>
</reference>
<evidence type="ECO:0000259" key="15">
    <source>
        <dbReference type="PROSITE" id="PS51192"/>
    </source>
</evidence>
<dbReference type="InterPro" id="IPR036101">
    <property type="entry name" value="CarD-like/TRCF_RID_sf"/>
</dbReference>
<dbReference type="GO" id="GO:0000716">
    <property type="term" value="P:transcription-coupled nucleotide-excision repair, DNA damage recognition"/>
    <property type="evidence" value="ECO:0007669"/>
    <property type="project" value="UniProtKB-UniRule"/>
</dbReference>
<evidence type="ECO:0000256" key="10">
    <source>
        <dbReference type="ARBA" id="ARBA00061104"/>
    </source>
</evidence>
<dbReference type="SUPFAM" id="SSF141259">
    <property type="entry name" value="CarD-like"/>
    <property type="match status" value="1"/>
</dbReference>
<dbReference type="InterPro" id="IPR037235">
    <property type="entry name" value="TRCF-like_C_D7"/>
</dbReference>
<dbReference type="Gene3D" id="3.30.2060.10">
    <property type="entry name" value="Penicillin-binding protein 1b domain"/>
    <property type="match status" value="1"/>
</dbReference>
<feature type="region of interest" description="Disordered" evidence="14">
    <location>
        <begin position="412"/>
        <end position="431"/>
    </location>
</feature>
<evidence type="ECO:0000256" key="7">
    <source>
        <dbReference type="ARBA" id="ARBA00022840"/>
    </source>
</evidence>
<accession>A0A261EYM8</accession>
<dbReference type="RefSeq" id="WP_094691045.1">
    <property type="nucleotide sequence ID" value="NZ_MWWQ01000006.1"/>
</dbReference>
<dbReference type="SUPFAM" id="SSF143517">
    <property type="entry name" value="TRCF domain-like"/>
    <property type="match status" value="1"/>
</dbReference>
<keyword evidence="9 13" id="KW-0234">DNA repair</keyword>
<dbReference type="CDD" id="cd17991">
    <property type="entry name" value="DEXHc_TRCF"/>
    <property type="match status" value="1"/>
</dbReference>
<evidence type="ECO:0000313" key="18">
    <source>
        <dbReference type="Proteomes" id="UP000216454"/>
    </source>
</evidence>
<evidence type="ECO:0000256" key="3">
    <source>
        <dbReference type="ARBA" id="ARBA00022741"/>
    </source>
</evidence>
<evidence type="ECO:0000256" key="1">
    <source>
        <dbReference type="ARBA" id="ARBA00004496"/>
    </source>
</evidence>
<dbReference type="HAMAP" id="MF_00969">
    <property type="entry name" value="TRCF"/>
    <property type="match status" value="1"/>
</dbReference>
<proteinExistence type="inferred from homology"/>
<dbReference type="Gene3D" id="2.40.10.170">
    <property type="match status" value="1"/>
</dbReference>